<sequence length="63" mass="7007">MSVHNLSARRQTSESSAHQKGGLPSRSREIITAPTAFRMYNLVHTATHQKNRGFHCLANGFAK</sequence>
<proteinExistence type="predicted"/>
<protein>
    <submittedName>
        <fullName evidence="2">Uncharacterized protein</fullName>
    </submittedName>
</protein>
<evidence type="ECO:0000313" key="2">
    <source>
        <dbReference type="EMBL" id="JAH22663.1"/>
    </source>
</evidence>
<accession>A0A0E9R2T6</accession>
<feature type="region of interest" description="Disordered" evidence="1">
    <location>
        <begin position="1"/>
        <end position="29"/>
    </location>
</feature>
<name>A0A0E9R2T6_ANGAN</name>
<reference evidence="2" key="1">
    <citation type="submission" date="2014-11" db="EMBL/GenBank/DDBJ databases">
        <authorList>
            <person name="Amaro Gonzalez C."/>
        </authorList>
    </citation>
    <scope>NUCLEOTIDE SEQUENCE</scope>
</reference>
<dbReference type="AlphaFoldDB" id="A0A0E9R2T6"/>
<organism evidence="2">
    <name type="scientific">Anguilla anguilla</name>
    <name type="common">European freshwater eel</name>
    <name type="synonym">Muraena anguilla</name>
    <dbReference type="NCBI Taxonomy" id="7936"/>
    <lineage>
        <taxon>Eukaryota</taxon>
        <taxon>Metazoa</taxon>
        <taxon>Chordata</taxon>
        <taxon>Craniata</taxon>
        <taxon>Vertebrata</taxon>
        <taxon>Euteleostomi</taxon>
        <taxon>Actinopterygii</taxon>
        <taxon>Neopterygii</taxon>
        <taxon>Teleostei</taxon>
        <taxon>Anguilliformes</taxon>
        <taxon>Anguillidae</taxon>
        <taxon>Anguilla</taxon>
    </lineage>
</organism>
<reference evidence="2" key="2">
    <citation type="journal article" date="2015" name="Fish Shellfish Immunol.">
        <title>Early steps in the European eel (Anguilla anguilla)-Vibrio vulnificus interaction in the gills: Role of the RtxA13 toxin.</title>
        <authorList>
            <person name="Callol A."/>
            <person name="Pajuelo D."/>
            <person name="Ebbesson L."/>
            <person name="Teles M."/>
            <person name="MacKenzie S."/>
            <person name="Amaro C."/>
        </authorList>
    </citation>
    <scope>NUCLEOTIDE SEQUENCE</scope>
</reference>
<feature type="compositionally biased region" description="Polar residues" evidence="1">
    <location>
        <begin position="1"/>
        <end position="18"/>
    </location>
</feature>
<dbReference type="EMBL" id="GBXM01085914">
    <property type="protein sequence ID" value="JAH22663.1"/>
    <property type="molecule type" value="Transcribed_RNA"/>
</dbReference>
<evidence type="ECO:0000256" key="1">
    <source>
        <dbReference type="SAM" id="MobiDB-lite"/>
    </source>
</evidence>